<name>A0ABN7B6Y5_9HEMI</name>
<accession>A0ABN7B6Y5</accession>
<evidence type="ECO:0008006" key="3">
    <source>
        <dbReference type="Google" id="ProtNLM"/>
    </source>
</evidence>
<organism evidence="1 2">
    <name type="scientific">Nesidiocoris tenuis</name>
    <dbReference type="NCBI Taxonomy" id="355587"/>
    <lineage>
        <taxon>Eukaryota</taxon>
        <taxon>Metazoa</taxon>
        <taxon>Ecdysozoa</taxon>
        <taxon>Arthropoda</taxon>
        <taxon>Hexapoda</taxon>
        <taxon>Insecta</taxon>
        <taxon>Pterygota</taxon>
        <taxon>Neoptera</taxon>
        <taxon>Paraneoptera</taxon>
        <taxon>Hemiptera</taxon>
        <taxon>Heteroptera</taxon>
        <taxon>Panheteroptera</taxon>
        <taxon>Cimicomorpha</taxon>
        <taxon>Miridae</taxon>
        <taxon>Dicyphina</taxon>
        <taxon>Nesidiocoris</taxon>
    </lineage>
</organism>
<gene>
    <name evidence="1" type="ORF">NTJ_12984</name>
</gene>
<sequence>MVDLSKQTLLDDTPSYERYKIAKEPSQQDVPQLAYEPLCHSVKKRVEMSDYEFEYEPSHYVETICTKIGQGTRDLTLLENRQMCNIPGFDCVQRKTEITFLRRRKGYGLGIWEPYSLAIPSHCECMLPKIE</sequence>
<reference evidence="1 2" key="1">
    <citation type="submission" date="2023-09" db="EMBL/GenBank/DDBJ databases">
        <title>Nesidiocoris tenuis whole genome shotgun sequence.</title>
        <authorList>
            <person name="Shibata T."/>
            <person name="Shimoda M."/>
            <person name="Kobayashi T."/>
            <person name="Uehara T."/>
        </authorList>
    </citation>
    <scope>NUCLEOTIDE SEQUENCE [LARGE SCALE GENOMIC DNA]</scope>
    <source>
        <strain evidence="1 2">Japan</strain>
    </source>
</reference>
<evidence type="ECO:0000313" key="1">
    <source>
        <dbReference type="EMBL" id="BET00168.1"/>
    </source>
</evidence>
<dbReference type="EMBL" id="AP028919">
    <property type="protein sequence ID" value="BET00168.1"/>
    <property type="molecule type" value="Genomic_DNA"/>
</dbReference>
<proteinExistence type="predicted"/>
<dbReference type="Proteomes" id="UP001307889">
    <property type="component" value="Chromosome 11"/>
</dbReference>
<keyword evidence="2" id="KW-1185">Reference proteome</keyword>
<protein>
    <recommendedName>
        <fullName evidence="3">Spaetzle domain-containing protein</fullName>
    </recommendedName>
</protein>
<evidence type="ECO:0000313" key="2">
    <source>
        <dbReference type="Proteomes" id="UP001307889"/>
    </source>
</evidence>